<dbReference type="Gene3D" id="1.10.340.70">
    <property type="match status" value="1"/>
</dbReference>
<evidence type="ECO:0000256" key="7">
    <source>
        <dbReference type="PROSITE-ProRule" id="PRU00047"/>
    </source>
</evidence>
<dbReference type="Gene3D" id="3.30.420.10">
    <property type="entry name" value="Ribonuclease H-like superfamily/Ribonuclease H"/>
    <property type="match status" value="1"/>
</dbReference>
<dbReference type="InterPro" id="IPR001584">
    <property type="entry name" value="Integrase_cat-core"/>
</dbReference>
<dbReference type="InterPro" id="IPR015915">
    <property type="entry name" value="Kelch-typ_b-propeller"/>
</dbReference>
<evidence type="ECO:0000256" key="6">
    <source>
        <dbReference type="ARBA" id="ARBA00022918"/>
    </source>
</evidence>
<evidence type="ECO:0000259" key="11">
    <source>
        <dbReference type="PROSITE" id="PS50994"/>
    </source>
</evidence>
<dbReference type="InterPro" id="IPR043502">
    <property type="entry name" value="DNA/RNA_pol_sf"/>
</dbReference>
<keyword evidence="7" id="KW-0479">Metal-binding</keyword>
<feature type="domain" description="Integrase catalytic" evidence="11">
    <location>
        <begin position="3901"/>
        <end position="4080"/>
    </location>
</feature>
<dbReference type="InterPro" id="IPR021109">
    <property type="entry name" value="Peptidase_aspartic_dom_sf"/>
</dbReference>
<dbReference type="PROSITE" id="PS50994">
    <property type="entry name" value="INTEGRASE"/>
    <property type="match status" value="1"/>
</dbReference>
<dbReference type="Gene3D" id="4.10.60.10">
    <property type="entry name" value="Zinc finger, CCHC-type"/>
    <property type="match status" value="1"/>
</dbReference>
<dbReference type="Gene3D" id="3.10.10.10">
    <property type="entry name" value="HIV Type 1 Reverse Transcriptase, subunit A, domain 1"/>
    <property type="match status" value="1"/>
</dbReference>
<organism evidence="12 13">
    <name type="scientific">Cordylochernes scorpioides</name>
    <dbReference type="NCBI Taxonomy" id="51811"/>
    <lineage>
        <taxon>Eukaryota</taxon>
        <taxon>Metazoa</taxon>
        <taxon>Ecdysozoa</taxon>
        <taxon>Arthropoda</taxon>
        <taxon>Chelicerata</taxon>
        <taxon>Arachnida</taxon>
        <taxon>Pseudoscorpiones</taxon>
        <taxon>Cheliferoidea</taxon>
        <taxon>Chernetidae</taxon>
        <taxon>Cordylochernes</taxon>
    </lineage>
</organism>
<dbReference type="Gene3D" id="3.30.70.270">
    <property type="match status" value="1"/>
</dbReference>
<name>A0ABY6K3Q1_9ARAC</name>
<dbReference type="SUPFAM" id="SSF117281">
    <property type="entry name" value="Kelch motif"/>
    <property type="match status" value="2"/>
</dbReference>
<accession>A0ABY6K3Q1</accession>
<feature type="domain" description="CCHC-type" evidence="10">
    <location>
        <begin position="1597"/>
        <end position="1611"/>
    </location>
</feature>
<dbReference type="InterPro" id="IPR001878">
    <property type="entry name" value="Znf_CCHC"/>
</dbReference>
<dbReference type="Gene3D" id="2.120.10.80">
    <property type="entry name" value="Kelch-type beta propeller"/>
    <property type="match status" value="2"/>
</dbReference>
<feature type="domain" description="CCHC-type" evidence="10">
    <location>
        <begin position="352"/>
        <end position="366"/>
    </location>
</feature>
<dbReference type="PANTHER" id="PTHR47331">
    <property type="entry name" value="PHD-TYPE DOMAIN-CONTAINING PROTEIN"/>
    <property type="match status" value="1"/>
</dbReference>
<reference evidence="12 13" key="1">
    <citation type="submission" date="2022-01" db="EMBL/GenBank/DDBJ databases">
        <title>A chromosomal length assembly of Cordylochernes scorpioides.</title>
        <authorList>
            <person name="Zeh D."/>
            <person name="Zeh J."/>
        </authorList>
    </citation>
    <scope>NUCLEOTIDE SEQUENCE [LARGE SCALE GENOMIC DNA]</scope>
    <source>
        <strain evidence="12">IN4F17</strain>
        <tissue evidence="12">Whole Body</tissue>
    </source>
</reference>
<feature type="coiled-coil region" evidence="8">
    <location>
        <begin position="1459"/>
        <end position="1486"/>
    </location>
</feature>
<dbReference type="Gene3D" id="2.40.70.10">
    <property type="entry name" value="Acid Proteases"/>
    <property type="match status" value="2"/>
</dbReference>
<gene>
    <name evidence="12" type="ORF">LAZ67_2004248</name>
</gene>
<evidence type="ECO:0000256" key="1">
    <source>
        <dbReference type="ARBA" id="ARBA00022679"/>
    </source>
</evidence>
<dbReference type="Pfam" id="PF17921">
    <property type="entry name" value="Integrase_H2C2"/>
    <property type="match status" value="1"/>
</dbReference>
<dbReference type="InterPro" id="IPR001969">
    <property type="entry name" value="Aspartic_peptidase_AS"/>
</dbReference>
<dbReference type="PROSITE" id="PS50158">
    <property type="entry name" value="ZF_CCHC"/>
    <property type="match status" value="3"/>
</dbReference>
<dbReference type="SMART" id="SM00343">
    <property type="entry name" value="ZnF_C2HC"/>
    <property type="match status" value="4"/>
</dbReference>
<dbReference type="InterPro" id="IPR012337">
    <property type="entry name" value="RNaseH-like_sf"/>
</dbReference>
<dbReference type="InterPro" id="IPR036397">
    <property type="entry name" value="RNaseH_sf"/>
</dbReference>
<dbReference type="InterPro" id="IPR043128">
    <property type="entry name" value="Rev_trsase/Diguanyl_cyclase"/>
</dbReference>
<keyword evidence="13" id="KW-1185">Reference proteome</keyword>
<sequence length="4242" mass="488408">MSRDERILQRKLSCQIRRIDGFIESVDSIIEEGETIRLEIMGEELREIKEKIETLYDELFSLDEVDIDKESEAYDGSMNKIGSLRVKIENERKHKDKLADIKPNGSQANIKLPQFDLPIYDGDMGKWINFKELFLTTIDAHPGLTNIQKLQYLNSAVKGEAARLIRGFPLLSENYGQAWSTLLSRYDNPRELAYAQVSKIFSLRAIKNPSAKCLHEFMDVCNEAIRNLETLELKRNQLVDVILVHFLQQKLSENLRLDWELSMDNTLPSYDKFIAFISRHARSMSCAVKECSKREETTGSRFPKCQSYGMLIEKSDTCILCKSGHHPLYMCNLFCKMPLKEKLNVVKGHKLCFNCLRKGHFSWNCRLNQRCKVCKGKHHTMIHYDKPSTEGASAQVENTTPKEHESAINLTNTQRANCNDSHVLLATARIKIKNGLGKLCTCRALLDSGSQVTMITKGCCERLGLVQRKSDRMIIGVGGAPVQHSSSTVSVTFCPLNNSEEFSVEAVVTGVLTSEIPNFRLKDPNWPTLKNLKLADPEFYIQAPIDMILGADIYTELMLNGSISLGEGLPMAINTRLGWVLLGKLMGTSESNTEVCNLSLQSEPELEFVMKRFWEIESVPSPDLCTQDEDCERLFSNNHGRDSHGRYWVKLPFRQHRPLLGESREKTLRRFLSLEGKLCKNVKLYDQYRGFMKEYEHLNHMERVPIAEVKRELCRCYYMPHHPEDADYQRILWRPSPEEPVVDYRLLTVTYGTTSAPFLAMRTLQQLAEDEGQNYPEASRVTLNDFYVDDLLTGAQTIAETKELIDQLKDLMKKGGFHLRKWKSNCHEIVSHVEEMNEERKINLEKGAISKILGIVWDYVQDTFRVNITLPEEVVTKGDLLSNIARIFDPLGFLSPTTVAMANLQRQTAVKQVEDLEGLPVYHRAILKENGEWPEVTKAIQCSYPKVFDGDGTHLYLLIEDVESLDGPNVRSVLYQYHIPHKKWIWRRVNGFAPIVISKSIVYASHDKRVYFVGGRIHSRGNKVTCTDNIVRVKLKEGRASVLVKSRKSPLTDLLVLATTFAPSAFLFMLAETRDHSTYKVFSYHLLNKDWHLIGSDKIFWKEKFLSLQICYTNKKLLLFPRMQWEQHFCNLYNYRLQTDSWGCYTTIPILGEKEGYPKNINHFTIVQDWVRAVFVHAGKESKYLWKLNLKSKQWTELPTYVKYRDSQYTAVALDLVFILGPADKEHETAEKYLSFFKTRRCELPKFGLLPESTYDLLRSWLRFPSNLNQGSAAGGKGETIRLEIMGEELREIKEKIETLYDELFSLDEVDIDKESEAYDGSMNKIGSLRVKIENERKHKDKLADIKPNGSQANIKLPQFDLPIYDGDMGKWINFKELFLTTIDAHPGLTNIQKLQYLNSAVKGEAARLIRGFPLLSENYGQAWSTLLSRYDNPRELAYAQVSKIFSLRAIKNPSAKCLHEFMDVCNEAIRNLETLELKRNQLVDVILVHFLQQKLSENLRLDWELSMDNTLPSYDKFIAFISRHARSMSCAVKECSKREETTGSRFPKCQSYGMLIEKSDTCILCKSGHHPLYMCNLFCKMPLKEKLNVVKGHKLCFNCLRKGHFSWNCRLNQRCKVCKGKHHTMIHYDKPSTEGASAQVENTTPKEHESAINLTNTQRANCNDSHVLLATARIKIKNGLGKLCTCRALLDSGSQVTMITKGCCERLGLVQRKSDRMIIGVGGTPVQHSSSTVSVTFCPLNNSEEFSVEAVVTGVLTSEIPNFRLKDPNWPTLKNLKLADPEFYIQAPIDMILGADIYTELMLNGSISLGEGLPMAINTRLGWVLLGKLMGTSESNTEVCNLSLQSEPELEFVMKRFWEIESVPSPDLCTQDEDCERLFSNNHGRDSHGRYWVKLPFRQHRPLLGESREKTLRRFLSLEGKLCKNVKLYDQYRGFMKEYEHLNHMERVPIAEVKRELCRCYYMPHHPEDADYQRILWRPSPEEPVVDYRLLTVTYGTTSAPFLAMRTLQQLAEDEGQNYPEASRVTLNDFYVDDLLTGAQTIAETKELIDQLKDLMKKGGFHLRKWKSNCHEIVSHVEEMNEERKINLEKGAISKILGIVWDYVQDTFRVNITLPEEVVTKGDLLSNIARIFDPLGFLSPTTVAMANLQRQTAVKQVEDLEGLPVYHRAILKENGEWPEVTKAIQCSYPKVFDGDGTHLYLLIEDVESLDGPNVRSVLYQYHIPHKKWIWRRVNGFAPIVISKSIVYASHDKRVYFVGGRIHSRGNKVTCTDNIVRVKLKEGRASVLVKSRKSPLTDLLVLATTFAPSAFLFMLAETRDHSTYKVFSYHLLNKDWHLIGSDKIFWKEKFLSLQICYTNKKLLLFPRMQWEQHFCNLYNYRLQTDSWGCYTTIPILGEKEGYPKNINHFTIVQDWVRAVFVHAGKESKYLWKLNLKSKQWTELPTYVKYRDSQYTAVALDLVFILGPADKEHETAEKYLSFFKTRRCELPKFGLLPESTYDLLRSWLRFPSNLNQGSAAGGRKTSSYPASSVLWKERRQAILQAASCGRKDVKLSCKQRLVDGENALEYPSSSNLRAEKTLRQPTSRDNWTSHKTSQAKPATVLPRDLNEKYQALLVVKEGITEESIDKEWQECDKYEEEKFDIQQKVSVLRNPDKKETIPIASEDTVINVKLPEIALKSYDGSLEGWLPWWAQFSKIHENKNLSDSDRFLYLRQAIVPNSEAYRVVASYPVTGANYVLAVQALQERFGDPNILTELYVRRLLNSVISNVKRENRNLSSLYDELSSHLRSLETLGIDPQLSGIFLYPLVESSLPSDILKIWHRHPSSGYGMELAKREESDKGVGGAQERLRLLLDFLKAEVRSAQRLKFVGKGFKQEEPYKRSYNDGTRTRSNFRPATVSSLFGGRTNIKCFFCERTNHASHQCRSIMKMSPGERNDKIRSAYLCFKCLRKGHIQSQCREQLECKNCGRNHLDVLCEGNSSNRLTKPGRENLKENAPEPIASLSSQACTGQVLLMTTVALLRGPNASRRVRILLDSGSQFSYIKQSLVWSIGIERKGEITIAKSLFGGNKIGEEKHGKFMLELENLGMILTGKIVQVEADLTAVETKLGWTLMGNSPIIDSNDNVQQTLNLLTTRCDLKDLWDLEVLGIRDPVETCSKETRYQEIKEKFITKIQRQSDQRYSVGLPWKVEKESIPSNLDIAIKRLDISTKKMTSQNKLTEYSQIFRDWLTEGLIERVEENPLERRGYYLPHRPVYKMESKTTPIRPVFDASCLGHNGLSLNQCLEKGPNLLERIPEVMIRFRENKFGVTADIRKAFQMVAIEESERNYLRFLWWEKESDRELIAYRHKRLVFGLNCSPFVLNAVIEYHLQSIRGPLVQWAKILVQSFYMDNCITSLETKQEVQEFQKAAIEIMDRAKMDLREWEYSLEENPEKGTCTKILGVVWNKMEDSLKCELPDNLSIQPKLTKSLVLSMVQRIFDPLGFCAPVFLPPKLLLQRSWGLKLGWDTPLSESMAQEFRTWLDQIKLIELIKIPRYMWNDLIFPTEVHIFCDASQIGYGAVAYLRSETGRENTLTLIWSKVRLAPIKSITIPRLELMAMVLGARLANAIQAALKRKCETTLWSDSTTALSWIKKEIEWRVFVRNRVREIQATTNLNDWRFVPSQLNPADLLSRGCPPSQFVQSRWWEGPEWLKKPKEFWPNSEFSINPKEIKVEENIMKTNINLNIDYKGWILTRRSNYSLNIRVMFHVLRFLGKLKKQSTETGPLKVSELDLAEKKLIRMIQEKVSIEKSNATKSFKILKNTDGLWCVESKLLHGQVPEEFKTPIILPGDHPLVEQLIWEVHLKNGHVGVQFILSKLREKFWIIRGRKTIKKIISKCIACKRLKEKSLQRPMAALPENRIGLGKPFQITGVDLLGPLHLKEGGKVWVAAFTCAVYRAIHLELVKSLETGVFMMALHRFICRRGRPEKIYSDNGTNFAKLNRIFKRLDWIRIERETSIERIQWIFIPPSAPWWGGFWERMVRTIKEMLIKMLGHRKLKYVQLQTALCEIESIINNRPLTYVSEDDNDLKPLTPNEFLQNGPESSFPEFENLKPEMLHTRYRELGQLKRELKQRFLKEYLGALIQKSENIDRRQLKVGDVVLIGQENLKRMFWPKGRIVNLIPGKDGIVRVAHVKTSTGTLIRALQRLHPLEISSNVETIQMDNSNTEPQSEAFLGNRPNIESRDSRNRYGRVIRKPARYDSKD</sequence>
<keyword evidence="6" id="KW-0695">RNA-directed DNA polymerase</keyword>
<evidence type="ECO:0000256" key="9">
    <source>
        <dbReference type="SAM" id="MobiDB-lite"/>
    </source>
</evidence>
<evidence type="ECO:0000256" key="3">
    <source>
        <dbReference type="ARBA" id="ARBA00022722"/>
    </source>
</evidence>
<evidence type="ECO:0000256" key="8">
    <source>
        <dbReference type="SAM" id="Coils"/>
    </source>
</evidence>
<keyword evidence="7" id="KW-0863">Zinc-finger</keyword>
<proteinExistence type="predicted"/>
<dbReference type="InterPro" id="IPR040676">
    <property type="entry name" value="DUF5641"/>
</dbReference>
<keyword evidence="7" id="KW-0862">Zinc</keyword>
<evidence type="ECO:0000256" key="5">
    <source>
        <dbReference type="ARBA" id="ARBA00022801"/>
    </source>
</evidence>
<dbReference type="InterPro" id="IPR008042">
    <property type="entry name" value="Retrotrans_Pao"/>
</dbReference>
<dbReference type="Pfam" id="PF03564">
    <property type="entry name" value="DUF1759"/>
    <property type="match status" value="3"/>
</dbReference>
<dbReference type="SUPFAM" id="SSF50630">
    <property type="entry name" value="Acid proteases"/>
    <property type="match status" value="2"/>
</dbReference>
<evidence type="ECO:0000313" key="12">
    <source>
        <dbReference type="EMBL" id="UYV63491.1"/>
    </source>
</evidence>
<dbReference type="SUPFAM" id="SSF56672">
    <property type="entry name" value="DNA/RNA polymerases"/>
    <property type="match status" value="3"/>
</dbReference>
<feature type="region of interest" description="Disordered" evidence="9">
    <location>
        <begin position="2572"/>
        <end position="2603"/>
    </location>
</feature>
<dbReference type="PANTHER" id="PTHR47331:SF1">
    <property type="entry name" value="GAG-LIKE PROTEIN"/>
    <property type="match status" value="1"/>
</dbReference>
<dbReference type="Proteomes" id="UP001235939">
    <property type="component" value="Chromosome 02"/>
</dbReference>
<dbReference type="CDD" id="cd00303">
    <property type="entry name" value="retropepsin_like"/>
    <property type="match status" value="2"/>
</dbReference>
<dbReference type="SUPFAM" id="SSF53098">
    <property type="entry name" value="Ribonuclease H-like"/>
    <property type="match status" value="1"/>
</dbReference>
<evidence type="ECO:0000313" key="13">
    <source>
        <dbReference type="Proteomes" id="UP001235939"/>
    </source>
</evidence>
<feature type="compositionally biased region" description="Polar residues" evidence="9">
    <location>
        <begin position="2582"/>
        <end position="2599"/>
    </location>
</feature>
<keyword evidence="3" id="KW-0540">Nuclease</keyword>
<keyword evidence="1" id="KW-0808">Transferase</keyword>
<dbReference type="Pfam" id="PF05380">
    <property type="entry name" value="Peptidase_A17"/>
    <property type="match status" value="1"/>
</dbReference>
<dbReference type="InterPro" id="IPR041588">
    <property type="entry name" value="Integrase_H2C2"/>
</dbReference>
<dbReference type="Pfam" id="PF18701">
    <property type="entry name" value="DUF5641"/>
    <property type="match status" value="1"/>
</dbReference>
<feature type="region of interest" description="Disordered" evidence="9">
    <location>
        <begin position="4202"/>
        <end position="4228"/>
    </location>
</feature>
<keyword evidence="8" id="KW-0175">Coiled coil</keyword>
<feature type="coiled-coil region" evidence="8">
    <location>
        <begin position="214"/>
        <end position="241"/>
    </location>
</feature>
<dbReference type="EMBL" id="CP092864">
    <property type="protein sequence ID" value="UYV63491.1"/>
    <property type="molecule type" value="Genomic_DNA"/>
</dbReference>
<keyword evidence="4" id="KW-0255">Endonuclease</keyword>
<feature type="domain" description="CCHC-type" evidence="10">
    <location>
        <begin position="2945"/>
        <end position="2960"/>
    </location>
</feature>
<evidence type="ECO:0000256" key="2">
    <source>
        <dbReference type="ARBA" id="ARBA00022695"/>
    </source>
</evidence>
<protein>
    <submittedName>
        <fullName evidence="12">Uncharacterized protein</fullName>
    </submittedName>
</protein>
<evidence type="ECO:0000256" key="4">
    <source>
        <dbReference type="ARBA" id="ARBA00022759"/>
    </source>
</evidence>
<keyword evidence="5" id="KW-0378">Hydrolase</keyword>
<dbReference type="PROSITE" id="PS00141">
    <property type="entry name" value="ASP_PROTEASE"/>
    <property type="match status" value="3"/>
</dbReference>
<keyword evidence="2" id="KW-0548">Nucleotidyltransferase</keyword>
<evidence type="ECO:0000259" key="10">
    <source>
        <dbReference type="PROSITE" id="PS50158"/>
    </source>
</evidence>
<dbReference type="InterPro" id="IPR005312">
    <property type="entry name" value="DUF1759"/>
</dbReference>